<keyword evidence="3" id="KW-0347">Helicase</keyword>
<dbReference type="EMBL" id="BJWL01000014">
    <property type="protein sequence ID" value="GFZ00917.1"/>
    <property type="molecule type" value="Genomic_DNA"/>
</dbReference>
<gene>
    <name evidence="3" type="ORF">Acr_14g0005520</name>
</gene>
<dbReference type="AlphaFoldDB" id="A0A7J0FR90"/>
<dbReference type="InterPro" id="IPR036388">
    <property type="entry name" value="WH-like_DNA-bd_sf"/>
</dbReference>
<dbReference type="GO" id="GO:0004386">
    <property type="term" value="F:helicase activity"/>
    <property type="evidence" value="ECO:0007669"/>
    <property type="project" value="UniProtKB-KW"/>
</dbReference>
<dbReference type="PROSITE" id="PS50967">
    <property type="entry name" value="HRDC"/>
    <property type="match status" value="1"/>
</dbReference>
<sequence>MASLVGVKSKLGDLITLRRRQIGIRWEGDSGEGWRRTSEPDEGRRRSVVFSMVVDIRSDAVVARELVGGSGRRHWKLEVVRRWEVMVEGAAWLPLLLSLPRFSRNFDNEARKEEFQHTAYSTNAYVTIGPLAKQVLQGKKIVKLEVSGKQKGGVRKASKRSLKSSGLEYKLDELRKELASIHGGIFPHSVLSTEQITSLSAQRPMSIEQLEKIIGKLKTEKYGSRILEEIENYVSQNPPDSDLVDEGQESGSRTTKRPKTEKARVVIESSEEEA</sequence>
<dbReference type="GO" id="GO:0003676">
    <property type="term" value="F:nucleic acid binding"/>
    <property type="evidence" value="ECO:0007669"/>
    <property type="project" value="InterPro"/>
</dbReference>
<dbReference type="FunFam" id="1.10.150.80:FF:000016">
    <property type="entry name" value="ATP-dependent DNA helicase"/>
    <property type="match status" value="1"/>
</dbReference>
<evidence type="ECO:0000313" key="3">
    <source>
        <dbReference type="EMBL" id="GFZ00917.1"/>
    </source>
</evidence>
<dbReference type="SUPFAM" id="SSF47819">
    <property type="entry name" value="HRDC-like"/>
    <property type="match status" value="1"/>
</dbReference>
<dbReference type="Gene3D" id="1.10.150.80">
    <property type="entry name" value="HRDC domain"/>
    <property type="match status" value="1"/>
</dbReference>
<comment type="caution">
    <text evidence="3">The sequence shown here is derived from an EMBL/GenBank/DDBJ whole genome shotgun (WGS) entry which is preliminary data.</text>
</comment>
<protein>
    <submittedName>
        <fullName evidence="3">RECQ helicase L2</fullName>
    </submittedName>
</protein>
<proteinExistence type="predicted"/>
<reference evidence="3 4" key="1">
    <citation type="submission" date="2019-07" db="EMBL/GenBank/DDBJ databases">
        <title>De Novo Assembly of kiwifruit Actinidia rufa.</title>
        <authorList>
            <person name="Sugita-Konishi S."/>
            <person name="Sato K."/>
            <person name="Mori E."/>
            <person name="Abe Y."/>
            <person name="Kisaki G."/>
            <person name="Hamano K."/>
            <person name="Suezawa K."/>
            <person name="Otani M."/>
            <person name="Fukuda T."/>
            <person name="Manabe T."/>
            <person name="Gomi K."/>
            <person name="Tabuchi M."/>
            <person name="Akimitsu K."/>
            <person name="Kataoka I."/>
        </authorList>
    </citation>
    <scope>NUCLEOTIDE SEQUENCE [LARGE SCALE GENOMIC DNA]</scope>
    <source>
        <strain evidence="4">cv. Fuchu</strain>
    </source>
</reference>
<dbReference type="Proteomes" id="UP000585474">
    <property type="component" value="Unassembled WGS sequence"/>
</dbReference>
<organism evidence="3 4">
    <name type="scientific">Actinidia rufa</name>
    <dbReference type="NCBI Taxonomy" id="165716"/>
    <lineage>
        <taxon>Eukaryota</taxon>
        <taxon>Viridiplantae</taxon>
        <taxon>Streptophyta</taxon>
        <taxon>Embryophyta</taxon>
        <taxon>Tracheophyta</taxon>
        <taxon>Spermatophyta</taxon>
        <taxon>Magnoliopsida</taxon>
        <taxon>eudicotyledons</taxon>
        <taxon>Gunneridae</taxon>
        <taxon>Pentapetalae</taxon>
        <taxon>asterids</taxon>
        <taxon>Ericales</taxon>
        <taxon>Actinidiaceae</taxon>
        <taxon>Actinidia</taxon>
    </lineage>
</organism>
<dbReference type="OrthoDB" id="1729976at2759"/>
<feature type="region of interest" description="Disordered" evidence="1">
    <location>
        <begin position="233"/>
        <end position="274"/>
    </location>
</feature>
<keyword evidence="4" id="KW-1185">Reference proteome</keyword>
<keyword evidence="3" id="KW-0378">Hydrolase</keyword>
<feature type="domain" description="HRDC" evidence="2">
    <location>
        <begin position="161"/>
        <end position="240"/>
    </location>
</feature>
<keyword evidence="3" id="KW-0547">Nucleotide-binding</keyword>
<dbReference type="InterPro" id="IPR002121">
    <property type="entry name" value="HRDC_dom"/>
</dbReference>
<dbReference type="InterPro" id="IPR044876">
    <property type="entry name" value="HRDC_dom_sf"/>
</dbReference>
<dbReference type="Gene3D" id="1.10.10.10">
    <property type="entry name" value="Winged helix-like DNA-binding domain superfamily/Winged helix DNA-binding domain"/>
    <property type="match status" value="1"/>
</dbReference>
<dbReference type="Pfam" id="PF00570">
    <property type="entry name" value="HRDC"/>
    <property type="match status" value="1"/>
</dbReference>
<keyword evidence="3" id="KW-0067">ATP-binding</keyword>
<dbReference type="InterPro" id="IPR010997">
    <property type="entry name" value="HRDC-like_sf"/>
</dbReference>
<accession>A0A7J0FR90</accession>
<name>A0A7J0FR90_9ERIC</name>
<evidence type="ECO:0000259" key="2">
    <source>
        <dbReference type="PROSITE" id="PS50967"/>
    </source>
</evidence>
<dbReference type="GO" id="GO:0000166">
    <property type="term" value="F:nucleotide binding"/>
    <property type="evidence" value="ECO:0007669"/>
    <property type="project" value="InterPro"/>
</dbReference>
<evidence type="ECO:0000313" key="4">
    <source>
        <dbReference type="Proteomes" id="UP000585474"/>
    </source>
</evidence>
<evidence type="ECO:0000256" key="1">
    <source>
        <dbReference type="SAM" id="MobiDB-lite"/>
    </source>
</evidence>